<gene>
    <name evidence="1" type="ORF">SAMN05421788_101619</name>
</gene>
<dbReference type="AlphaFoldDB" id="A0A173MNX4"/>
<dbReference type="OrthoDB" id="1951600at2"/>
<dbReference type="EMBL" id="FTOR01000001">
    <property type="protein sequence ID" value="SIS68461.1"/>
    <property type="molecule type" value="Genomic_DNA"/>
</dbReference>
<dbReference type="Gene3D" id="3.90.1140.10">
    <property type="entry name" value="Cyclic phosphodiesterase"/>
    <property type="match status" value="1"/>
</dbReference>
<keyword evidence="2" id="KW-1185">Reference proteome</keyword>
<reference evidence="2" key="1">
    <citation type="submission" date="2017-01" db="EMBL/GenBank/DDBJ databases">
        <authorList>
            <person name="Varghese N."/>
            <person name="Submissions S."/>
        </authorList>
    </citation>
    <scope>NUCLEOTIDE SEQUENCE [LARGE SCALE GENOMIC DNA]</scope>
    <source>
        <strain evidence="2">DSM 21054</strain>
    </source>
</reference>
<dbReference type="InterPro" id="IPR009097">
    <property type="entry name" value="Cyclic_Pdiesterase"/>
</dbReference>
<dbReference type="RefSeq" id="WP_076375539.1">
    <property type="nucleotide sequence ID" value="NZ_AP017422.1"/>
</dbReference>
<accession>A0A173MNX4</accession>
<evidence type="ECO:0000313" key="1">
    <source>
        <dbReference type="EMBL" id="SIS68461.1"/>
    </source>
</evidence>
<dbReference type="Pfam" id="PF13563">
    <property type="entry name" value="2_5_RNA_ligase2"/>
    <property type="match status" value="1"/>
</dbReference>
<organism evidence="1 2">
    <name type="scientific">Filimonas lacunae</name>
    <dbReference type="NCBI Taxonomy" id="477680"/>
    <lineage>
        <taxon>Bacteria</taxon>
        <taxon>Pseudomonadati</taxon>
        <taxon>Bacteroidota</taxon>
        <taxon>Chitinophagia</taxon>
        <taxon>Chitinophagales</taxon>
        <taxon>Chitinophagaceae</taxon>
        <taxon>Filimonas</taxon>
    </lineage>
</organism>
<dbReference type="Proteomes" id="UP000186917">
    <property type="component" value="Unassembled WGS sequence"/>
</dbReference>
<dbReference type="SUPFAM" id="SSF55144">
    <property type="entry name" value="LigT-like"/>
    <property type="match status" value="1"/>
</dbReference>
<evidence type="ECO:0000313" key="2">
    <source>
        <dbReference type="Proteomes" id="UP000186917"/>
    </source>
</evidence>
<sequence>MEPGVQLAGYAASEYILVIQPDEDVHEKVMLEKNNFAERYNAAASAFGKPNIVLLRFTQAQMAEERIIRQLRGIAGRCAPVKIELRDFGSEPTHSIFIKVASKVAVQHIVRQLRQVQRLMKYENTTPHFITEPRMMIARKLNAQQYEQAWKDYQQQSFSGRFMAGELVLLKRPAGLRSFQFVERFALMNKPVAAAQGALFF</sequence>
<dbReference type="KEGG" id="fln:FLA_5225"/>
<proteinExistence type="predicted"/>
<dbReference type="STRING" id="477680.SAMN05421788_101619"/>
<name>A0A173MNX4_9BACT</name>
<protein>
    <recommendedName>
        <fullName evidence="3">2'-5' RNA ligase superfamily protein</fullName>
    </recommendedName>
</protein>
<evidence type="ECO:0008006" key="3">
    <source>
        <dbReference type="Google" id="ProtNLM"/>
    </source>
</evidence>